<evidence type="ECO:0000256" key="5">
    <source>
        <dbReference type="SAM" id="MobiDB-lite"/>
    </source>
</evidence>
<dbReference type="SMART" id="SM00248">
    <property type="entry name" value="ANK"/>
    <property type="match status" value="2"/>
</dbReference>
<dbReference type="AlphaFoldDB" id="A0A913WRH4"/>
<keyword evidence="8" id="KW-1185">Reference proteome</keyword>
<proteinExistence type="inferred from homology"/>
<feature type="region of interest" description="Disordered" evidence="5">
    <location>
        <begin position="348"/>
        <end position="369"/>
    </location>
</feature>
<feature type="domain" description="SOWAHA-C winged helix-turn-helix" evidence="6">
    <location>
        <begin position="7"/>
        <end position="73"/>
    </location>
</feature>
<dbReference type="GeneID" id="110232208"/>
<feature type="compositionally biased region" description="Basic residues" evidence="5">
    <location>
        <begin position="89"/>
        <end position="99"/>
    </location>
</feature>
<feature type="compositionally biased region" description="Basic and acidic residues" evidence="5">
    <location>
        <begin position="497"/>
        <end position="522"/>
    </location>
</feature>
<keyword evidence="1" id="KW-0677">Repeat</keyword>
<feature type="compositionally biased region" description="Basic and acidic residues" evidence="5">
    <location>
        <begin position="398"/>
        <end position="407"/>
    </location>
</feature>
<evidence type="ECO:0000256" key="2">
    <source>
        <dbReference type="ARBA" id="ARBA00023043"/>
    </source>
</evidence>
<feature type="region of interest" description="Disordered" evidence="5">
    <location>
        <begin position="388"/>
        <end position="407"/>
    </location>
</feature>
<dbReference type="PROSITE" id="PS50297">
    <property type="entry name" value="ANK_REP_REGION"/>
    <property type="match status" value="2"/>
</dbReference>
<feature type="compositionally biased region" description="Polar residues" evidence="5">
    <location>
        <begin position="160"/>
        <end position="181"/>
    </location>
</feature>
<feature type="region of interest" description="Disordered" evidence="5">
    <location>
        <begin position="473"/>
        <end position="522"/>
    </location>
</feature>
<feature type="compositionally biased region" description="Basic and acidic residues" evidence="5">
    <location>
        <begin position="134"/>
        <end position="150"/>
    </location>
</feature>
<dbReference type="OrthoDB" id="60433at2759"/>
<dbReference type="InterPro" id="IPR058889">
    <property type="entry name" value="WHD_SOWAHA-C"/>
</dbReference>
<name>A0A913WRH4_EXADI</name>
<comment type="similarity">
    <text evidence="3">Belongs to the SOWAH family.</text>
</comment>
<feature type="region of interest" description="Disordered" evidence="5">
    <location>
        <begin position="412"/>
        <end position="454"/>
    </location>
</feature>
<feature type="repeat" description="ANK" evidence="4">
    <location>
        <begin position="256"/>
        <end position="288"/>
    </location>
</feature>
<dbReference type="SUPFAM" id="SSF48403">
    <property type="entry name" value="Ankyrin repeat"/>
    <property type="match status" value="1"/>
</dbReference>
<organism evidence="7 8">
    <name type="scientific">Exaiptasia diaphana</name>
    <name type="common">Tropical sea anemone</name>
    <name type="synonym">Aiptasia pulchella</name>
    <dbReference type="NCBI Taxonomy" id="2652724"/>
    <lineage>
        <taxon>Eukaryota</taxon>
        <taxon>Metazoa</taxon>
        <taxon>Cnidaria</taxon>
        <taxon>Anthozoa</taxon>
        <taxon>Hexacorallia</taxon>
        <taxon>Actiniaria</taxon>
        <taxon>Aiptasiidae</taxon>
        <taxon>Exaiptasia</taxon>
    </lineage>
</organism>
<evidence type="ECO:0000256" key="3">
    <source>
        <dbReference type="ARBA" id="ARBA00038122"/>
    </source>
</evidence>
<dbReference type="RefSeq" id="XP_020893011.1">
    <property type="nucleotide sequence ID" value="XM_021037352.2"/>
</dbReference>
<evidence type="ECO:0000259" key="6">
    <source>
        <dbReference type="Pfam" id="PF25877"/>
    </source>
</evidence>
<evidence type="ECO:0000256" key="1">
    <source>
        <dbReference type="ARBA" id="ARBA00022737"/>
    </source>
</evidence>
<sequence>MSGNEPLTFATVREYMLKNDGKVKNHDLVTHFRQQLNDPANKNKVRGDFKDIVHQLATVQEINGEKYFVLKKPREAPAVLRKPASSKPPRSHPSSHKSRPVSGPPVMRNAKLFEDMLSSQMTKGHAPGSVGHASEFDKENRSDVKSLVKEHMRKAASVDSIDSTGSSNNTPKQSRKVSSSGARGGETEDKISLISGDDMVHLDDAEFEGEEFTGPAIQLEPLEKEWLLTAARGNRANIMCLLEQEPSLAKKRDFTSGYTALHWAAKHGREDIVSMLAKKGIDVNTKSHGGYTPLHLASMQGHDKVIKVLVEEFDANICSRDNSGRKPRQVASSSLTIEAQRLLEHILSDSASSDNRTSVSKKKQSSAKQYGSINSIITPSAALVGFYGDKQLQPPDHGASDKPRDRASSFGKFLKKDKKKHKKDQRASTADFPSEYATPSAGPSPNLHRPCQKGTGAEFETNVIRSSFRRLVGTTMDKRTARKRLLIGSPQQLQQVEDERRENELELHRTHSDPSFKKTTEI</sequence>
<feature type="repeat" description="ANK" evidence="4">
    <location>
        <begin position="289"/>
        <end position="311"/>
    </location>
</feature>
<dbReference type="EnsemblMetazoa" id="XM_021037352.2">
    <property type="protein sequence ID" value="XP_020893011.1"/>
    <property type="gene ID" value="LOC110232208"/>
</dbReference>
<accession>A0A913WRH4</accession>
<feature type="compositionally biased region" description="Basic residues" evidence="5">
    <location>
        <begin position="413"/>
        <end position="424"/>
    </location>
</feature>
<keyword evidence="2 4" id="KW-0040">ANK repeat</keyword>
<dbReference type="InterPro" id="IPR036770">
    <property type="entry name" value="Ankyrin_rpt-contain_sf"/>
</dbReference>
<dbReference type="KEGG" id="epa:110232208"/>
<evidence type="ECO:0000313" key="8">
    <source>
        <dbReference type="Proteomes" id="UP000887567"/>
    </source>
</evidence>
<dbReference type="PANTHER" id="PTHR14491">
    <property type="entry name" value="SOSONDOWAH, ISOFORM G"/>
    <property type="match status" value="1"/>
</dbReference>
<dbReference type="PANTHER" id="PTHR14491:SF7">
    <property type="entry name" value="SOSONDOWAH, ISOFORM G"/>
    <property type="match status" value="1"/>
</dbReference>
<feature type="region of interest" description="Disordered" evidence="5">
    <location>
        <begin position="121"/>
        <end position="195"/>
    </location>
</feature>
<dbReference type="PROSITE" id="PS50088">
    <property type="entry name" value="ANK_REPEAT"/>
    <property type="match status" value="2"/>
</dbReference>
<dbReference type="Gene3D" id="1.25.40.20">
    <property type="entry name" value="Ankyrin repeat-containing domain"/>
    <property type="match status" value="1"/>
</dbReference>
<evidence type="ECO:0000313" key="7">
    <source>
        <dbReference type="EnsemblMetazoa" id="XP_020893011.1"/>
    </source>
</evidence>
<reference evidence="7" key="1">
    <citation type="submission" date="2022-11" db="UniProtKB">
        <authorList>
            <consortium name="EnsemblMetazoa"/>
        </authorList>
    </citation>
    <scope>IDENTIFICATION</scope>
</reference>
<dbReference type="Pfam" id="PF13637">
    <property type="entry name" value="Ank_4"/>
    <property type="match status" value="1"/>
</dbReference>
<feature type="region of interest" description="Disordered" evidence="5">
    <location>
        <begin position="78"/>
        <end position="106"/>
    </location>
</feature>
<protein>
    <recommendedName>
        <fullName evidence="6">SOWAHA-C winged helix-turn-helix domain-containing protein</fullName>
    </recommendedName>
</protein>
<dbReference type="OMA" id="KSEIMIC"/>
<dbReference type="InterPro" id="IPR002110">
    <property type="entry name" value="Ankyrin_rpt"/>
</dbReference>
<dbReference type="Pfam" id="PF25877">
    <property type="entry name" value="WHD_SOWAH"/>
    <property type="match status" value="1"/>
</dbReference>
<evidence type="ECO:0000256" key="4">
    <source>
        <dbReference type="PROSITE-ProRule" id="PRU00023"/>
    </source>
</evidence>
<dbReference type="Proteomes" id="UP000887567">
    <property type="component" value="Unplaced"/>
</dbReference>